<dbReference type="AlphaFoldDB" id="A0A1M7ATM6"/>
<proteinExistence type="predicted"/>
<organism evidence="1 2">
    <name type="scientific">Lacicoccus alkaliphilus DSM 16010</name>
    <dbReference type="NCBI Taxonomy" id="1123231"/>
    <lineage>
        <taxon>Bacteria</taxon>
        <taxon>Bacillati</taxon>
        <taxon>Bacillota</taxon>
        <taxon>Bacilli</taxon>
        <taxon>Bacillales</taxon>
        <taxon>Salinicoccaceae</taxon>
        <taxon>Lacicoccus</taxon>
    </lineage>
</organism>
<name>A0A1M7ATM6_9BACL</name>
<dbReference type="EMBL" id="FRCF01000002">
    <property type="protein sequence ID" value="SHL46128.1"/>
    <property type="molecule type" value="Genomic_DNA"/>
</dbReference>
<accession>A0A1M7ATM6</accession>
<evidence type="ECO:0000313" key="2">
    <source>
        <dbReference type="Proteomes" id="UP000184206"/>
    </source>
</evidence>
<reference evidence="1 2" key="1">
    <citation type="submission" date="2016-11" db="EMBL/GenBank/DDBJ databases">
        <authorList>
            <person name="Jaros S."/>
            <person name="Januszkiewicz K."/>
            <person name="Wedrychowicz H."/>
        </authorList>
    </citation>
    <scope>NUCLEOTIDE SEQUENCE [LARGE SCALE GENOMIC DNA]</scope>
    <source>
        <strain evidence="1 2">DSM 16010</strain>
    </source>
</reference>
<dbReference type="Proteomes" id="UP000184206">
    <property type="component" value="Unassembled WGS sequence"/>
</dbReference>
<gene>
    <name evidence="1" type="ORF">SAMN02745189_00252</name>
</gene>
<keyword evidence="2" id="KW-1185">Reference proteome</keyword>
<sequence length="42" mass="4738">MKTGINDPGIHLQGVRHMTEMPYGEWGQVHLTDEVTGKTLIF</sequence>
<dbReference type="STRING" id="1123231.SAMN02745189_00252"/>
<evidence type="ECO:0000313" key="1">
    <source>
        <dbReference type="EMBL" id="SHL46128.1"/>
    </source>
</evidence>
<protein>
    <submittedName>
        <fullName evidence="1">Uncharacterized protein</fullName>
    </submittedName>
</protein>